<name>A0A2W1BQP6_HELAM</name>
<evidence type="ECO:0000313" key="2">
    <source>
        <dbReference type="Proteomes" id="UP000249218"/>
    </source>
</evidence>
<reference evidence="1 2" key="1">
    <citation type="journal article" date="2017" name="BMC Biol.">
        <title>Genomic innovations, transcriptional plasticity and gene loss underlying the evolution and divergence of two highly polyphagous and invasive Helicoverpa pest species.</title>
        <authorList>
            <person name="Pearce S.L."/>
            <person name="Clarke D.F."/>
            <person name="East P.D."/>
            <person name="Elfekih S."/>
            <person name="Gordon K.H."/>
            <person name="Jermiin L.S."/>
            <person name="McGaughran A."/>
            <person name="Oakeshott J.G."/>
            <person name="Papanikolaou A."/>
            <person name="Perera O.P."/>
            <person name="Rane R.V."/>
            <person name="Richards S."/>
            <person name="Tay W.T."/>
            <person name="Walsh T.K."/>
            <person name="Anderson A."/>
            <person name="Anderson C.J."/>
            <person name="Asgari S."/>
            <person name="Board P.G."/>
            <person name="Bretschneider A."/>
            <person name="Campbell P.M."/>
            <person name="Chertemps T."/>
            <person name="Christeller J.T."/>
            <person name="Coppin C.W."/>
            <person name="Downes S.J."/>
            <person name="Duan G."/>
            <person name="Farnsworth C.A."/>
            <person name="Good R.T."/>
            <person name="Han L.B."/>
            <person name="Han Y.C."/>
            <person name="Hatje K."/>
            <person name="Horne I."/>
            <person name="Huang Y.P."/>
            <person name="Hughes D.S."/>
            <person name="Jacquin-Joly E."/>
            <person name="James W."/>
            <person name="Jhangiani S."/>
            <person name="Kollmar M."/>
            <person name="Kuwar S.S."/>
            <person name="Li S."/>
            <person name="Liu N.Y."/>
            <person name="Maibeche M.T."/>
            <person name="Miller J.R."/>
            <person name="Montagne N."/>
            <person name="Perry T."/>
            <person name="Qu J."/>
            <person name="Song S.V."/>
            <person name="Sutton G.G."/>
            <person name="Vogel H."/>
            <person name="Walenz B.P."/>
            <person name="Xu W."/>
            <person name="Zhang H.J."/>
            <person name="Zou Z."/>
            <person name="Batterham P."/>
            <person name="Edwards O.R."/>
            <person name="Feyereisen R."/>
            <person name="Gibbs R.A."/>
            <person name="Heckel D.G."/>
            <person name="McGrath A."/>
            <person name="Robin C."/>
            <person name="Scherer S.E."/>
            <person name="Worley K.C."/>
            <person name="Wu Y.D."/>
        </authorList>
    </citation>
    <scope>NUCLEOTIDE SEQUENCE [LARGE SCALE GENOMIC DNA]</scope>
    <source>
        <strain evidence="1">Harm_GR_Male_#8</strain>
        <tissue evidence="1">Whole organism</tissue>
    </source>
</reference>
<protein>
    <submittedName>
        <fullName evidence="1">Uncharacterized protein</fullName>
    </submittedName>
</protein>
<keyword evidence="2" id="KW-1185">Reference proteome</keyword>
<evidence type="ECO:0000313" key="1">
    <source>
        <dbReference type="EMBL" id="PZC75437.1"/>
    </source>
</evidence>
<organism evidence="1 2">
    <name type="scientific">Helicoverpa armigera</name>
    <name type="common">Cotton bollworm</name>
    <name type="synonym">Heliothis armigera</name>
    <dbReference type="NCBI Taxonomy" id="29058"/>
    <lineage>
        <taxon>Eukaryota</taxon>
        <taxon>Metazoa</taxon>
        <taxon>Ecdysozoa</taxon>
        <taxon>Arthropoda</taxon>
        <taxon>Hexapoda</taxon>
        <taxon>Insecta</taxon>
        <taxon>Pterygota</taxon>
        <taxon>Neoptera</taxon>
        <taxon>Endopterygota</taxon>
        <taxon>Lepidoptera</taxon>
        <taxon>Glossata</taxon>
        <taxon>Ditrysia</taxon>
        <taxon>Noctuoidea</taxon>
        <taxon>Noctuidae</taxon>
        <taxon>Heliothinae</taxon>
        <taxon>Helicoverpa</taxon>
    </lineage>
</organism>
<accession>A0A2W1BQP6</accession>
<dbReference type="AlphaFoldDB" id="A0A2W1BQP6"/>
<sequence>MSIYLVQRITDGAWRELSPDAPCKAVGQHVLDRRVSAPRLLAARPGRGAPGRLLPRASAVPANRRCFFGCLAKLLDSFFNNYS</sequence>
<dbReference type="EMBL" id="KZ149996">
    <property type="protein sequence ID" value="PZC75437.1"/>
    <property type="molecule type" value="Genomic_DNA"/>
</dbReference>
<gene>
    <name evidence="1" type="primary">HaOG206106</name>
    <name evidence="1" type="ORF">B5X24_HaOG206106</name>
</gene>
<proteinExistence type="predicted"/>
<dbReference type="Proteomes" id="UP000249218">
    <property type="component" value="Unassembled WGS sequence"/>
</dbReference>